<keyword evidence="4" id="KW-1185">Reference proteome</keyword>
<dbReference type="Gene3D" id="2.30.30.140">
    <property type="match status" value="1"/>
</dbReference>
<dbReference type="PANTHER" id="PTHR12302">
    <property type="entry name" value="EBNA2 BINDING PROTEIN P100"/>
    <property type="match status" value="1"/>
</dbReference>
<comment type="caution">
    <text evidence="3">The sequence shown here is derived from an EMBL/GenBank/DDBJ whole genome shotgun (WGS) entry which is preliminary data.</text>
</comment>
<feature type="non-terminal residue" evidence="3">
    <location>
        <position position="234"/>
    </location>
</feature>
<dbReference type="Pfam" id="PF00565">
    <property type="entry name" value="SNase"/>
    <property type="match status" value="1"/>
</dbReference>
<feature type="domain" description="TNase-like" evidence="2">
    <location>
        <begin position="5"/>
        <end position="71"/>
    </location>
</feature>
<dbReference type="GO" id="GO:0003723">
    <property type="term" value="F:RNA binding"/>
    <property type="evidence" value="ECO:0007669"/>
    <property type="project" value="TreeGrafter"/>
</dbReference>
<protein>
    <submittedName>
        <fullName evidence="3">SND1 protein</fullName>
    </submittedName>
</protein>
<dbReference type="PANTHER" id="PTHR12302:SF2">
    <property type="entry name" value="STAPHYLOCOCCAL NUCLEASE DOMAIN-CONTAINING PROTEIN 1"/>
    <property type="match status" value="1"/>
</dbReference>
<gene>
    <name evidence="3" type="primary">Snd1_1</name>
    <name evidence="3" type="ORF">PTEBUR_R15298</name>
</gene>
<dbReference type="GO" id="GO:0006402">
    <property type="term" value="P:mRNA catabolic process"/>
    <property type="evidence" value="ECO:0007669"/>
    <property type="project" value="TreeGrafter"/>
</dbReference>
<dbReference type="Proteomes" id="UP000522270">
    <property type="component" value="Unassembled WGS sequence"/>
</dbReference>
<feature type="region of interest" description="Disordered" evidence="1">
    <location>
        <begin position="169"/>
        <end position="195"/>
    </location>
</feature>
<dbReference type="InterPro" id="IPR016071">
    <property type="entry name" value="Staphylococal_nuclease_OB-fold"/>
</dbReference>
<evidence type="ECO:0000313" key="4">
    <source>
        <dbReference type="Proteomes" id="UP000522270"/>
    </source>
</evidence>
<evidence type="ECO:0000259" key="2">
    <source>
        <dbReference type="Pfam" id="PF00565"/>
    </source>
</evidence>
<evidence type="ECO:0000256" key="1">
    <source>
        <dbReference type="SAM" id="MobiDB-lite"/>
    </source>
</evidence>
<dbReference type="GO" id="GO:0004518">
    <property type="term" value="F:nuclease activity"/>
    <property type="evidence" value="ECO:0007669"/>
    <property type="project" value="TreeGrafter"/>
</dbReference>
<evidence type="ECO:0000313" key="3">
    <source>
        <dbReference type="EMBL" id="NWU73440.1"/>
    </source>
</evidence>
<dbReference type="GO" id="GO:0005829">
    <property type="term" value="C:cytosol"/>
    <property type="evidence" value="ECO:0007669"/>
    <property type="project" value="TreeGrafter"/>
</dbReference>
<dbReference type="GO" id="GO:0005634">
    <property type="term" value="C:nucleus"/>
    <property type="evidence" value="ECO:0007669"/>
    <property type="project" value="TreeGrafter"/>
</dbReference>
<reference evidence="3 4" key="1">
    <citation type="submission" date="2019-09" db="EMBL/GenBank/DDBJ databases">
        <title>Bird 10,000 Genomes (B10K) Project - Family phase.</title>
        <authorList>
            <person name="Zhang G."/>
        </authorList>
    </citation>
    <scope>NUCLEOTIDE SEQUENCE [LARGE SCALE GENOMIC DNA]</scope>
    <source>
        <strain evidence="3">B10K-DU-027-49</strain>
        <tissue evidence="3">Muscle</tissue>
    </source>
</reference>
<feature type="non-terminal residue" evidence="3">
    <location>
        <position position="1"/>
    </location>
</feature>
<dbReference type="AlphaFoldDB" id="A0A7K5Z791"/>
<accession>A0A7K5Z791</accession>
<dbReference type="OrthoDB" id="10023235at2759"/>
<dbReference type="EMBL" id="VYZE01003574">
    <property type="protein sequence ID" value="NWU73440.1"/>
    <property type="molecule type" value="Genomic_DNA"/>
</dbReference>
<name>A0A7K5Z791_9AVES</name>
<dbReference type="SUPFAM" id="SSF50199">
    <property type="entry name" value="Staphylococcal nuclease"/>
    <property type="match status" value="1"/>
</dbReference>
<dbReference type="Gene3D" id="2.40.50.90">
    <property type="match status" value="3"/>
</dbReference>
<proteinExistence type="predicted"/>
<dbReference type="InterPro" id="IPR035437">
    <property type="entry name" value="SNase_OB-fold_sf"/>
</dbReference>
<sequence>RVSPQVEVEVESMDKAGNFIGWLHVEGLNLSVALVEQALSRVHFTAERSPYCKALLAAEEAAKMRREKVWSHYEEPAVEEVVAVLEEKERTANYKPVFVTEITDDLHFYVQDVETGMGTGTSPPHNHPWVPSQLDHWGSHPKAPSTLVCHPNLIIGESIPGPQHPWVPSQPHNGVPSTHGCRPNPVPVPSPQKETLPATRLAALPPAFSTRVLPAQATEYKFAFIQVPQDVSMG</sequence>
<organism evidence="3 4">
    <name type="scientific">Pterocles burchelli</name>
    <dbReference type="NCBI Taxonomy" id="2585816"/>
    <lineage>
        <taxon>Eukaryota</taxon>
        <taxon>Metazoa</taxon>
        <taxon>Chordata</taxon>
        <taxon>Craniata</taxon>
        <taxon>Vertebrata</taxon>
        <taxon>Euteleostomi</taxon>
        <taxon>Archelosauria</taxon>
        <taxon>Archosauria</taxon>
        <taxon>Dinosauria</taxon>
        <taxon>Saurischia</taxon>
        <taxon>Theropoda</taxon>
        <taxon>Coelurosauria</taxon>
        <taxon>Aves</taxon>
        <taxon>Neognathae</taxon>
        <taxon>Neoaves</taxon>
        <taxon>Columbimorphae</taxon>
        <taxon>Pterocliformes</taxon>
        <taxon>Pteroclidae</taxon>
        <taxon>Pterocles</taxon>
    </lineage>
</organism>